<reference evidence="1 2" key="1">
    <citation type="submission" date="2023-07" db="EMBL/GenBank/DDBJ databases">
        <title>Sequencing the genomes of 1000 actinobacteria strains.</title>
        <authorList>
            <person name="Klenk H.-P."/>
        </authorList>
    </citation>
    <scope>NUCLEOTIDE SEQUENCE [LARGE SCALE GENOMIC DNA]</scope>
    <source>
        <strain evidence="1 2">DSM 44508</strain>
    </source>
</reference>
<comment type="caution">
    <text evidence="1">The sequence shown here is derived from an EMBL/GenBank/DDBJ whole genome shotgun (WGS) entry which is preliminary data.</text>
</comment>
<evidence type="ECO:0008006" key="3">
    <source>
        <dbReference type="Google" id="ProtNLM"/>
    </source>
</evidence>
<evidence type="ECO:0000313" key="1">
    <source>
        <dbReference type="EMBL" id="MDR7355871.1"/>
    </source>
</evidence>
<accession>A0ABU2BC65</accession>
<name>A0ABU2BC65_9CORY</name>
<sequence>MTETSWSQLEIFPLTWGKLSPFLTDNECVRFTILLIQLNIFPPCTAEKIFHTRTGSGTLHFRRPASGGVAIVH</sequence>
<organism evidence="1 2">
    <name type="scientific">Corynebacterium felinum</name>
    <dbReference type="NCBI Taxonomy" id="131318"/>
    <lineage>
        <taxon>Bacteria</taxon>
        <taxon>Bacillati</taxon>
        <taxon>Actinomycetota</taxon>
        <taxon>Actinomycetes</taxon>
        <taxon>Mycobacteriales</taxon>
        <taxon>Corynebacteriaceae</taxon>
        <taxon>Corynebacterium</taxon>
    </lineage>
</organism>
<dbReference type="EMBL" id="JAVDYF010000001">
    <property type="protein sequence ID" value="MDR7355871.1"/>
    <property type="molecule type" value="Genomic_DNA"/>
</dbReference>
<proteinExistence type="predicted"/>
<dbReference type="Proteomes" id="UP001183619">
    <property type="component" value="Unassembled WGS sequence"/>
</dbReference>
<protein>
    <recommendedName>
        <fullName evidence="3">Transposase</fullName>
    </recommendedName>
</protein>
<gene>
    <name evidence="1" type="ORF">J2S37_002409</name>
</gene>
<keyword evidence="2" id="KW-1185">Reference proteome</keyword>
<evidence type="ECO:0000313" key="2">
    <source>
        <dbReference type="Proteomes" id="UP001183619"/>
    </source>
</evidence>